<gene>
    <name evidence="8" type="primary">dnaK</name>
    <name evidence="12" type="ORF">DAI18_03380</name>
</gene>
<reference evidence="12 13" key="1">
    <citation type="submission" date="2018-04" db="EMBL/GenBank/DDBJ databases">
        <title>Denitrifier Microvirgula.</title>
        <authorList>
            <person name="Anderson E."/>
            <person name="Jang J."/>
            <person name="Ishii S."/>
        </authorList>
    </citation>
    <scope>NUCLEOTIDE SEQUENCE [LARGE SCALE GENOMIC DNA]</scope>
    <source>
        <strain evidence="12 13">BE2.4</strain>
    </source>
</reference>
<dbReference type="RefSeq" id="WP_028497905.1">
    <property type="nucleotide sequence ID" value="NZ_CALFSO010000042.1"/>
</dbReference>
<evidence type="ECO:0000256" key="10">
    <source>
        <dbReference type="SAM" id="Coils"/>
    </source>
</evidence>
<evidence type="ECO:0000256" key="5">
    <source>
        <dbReference type="ARBA" id="ARBA00022840"/>
    </source>
</evidence>
<keyword evidence="6 8" id="KW-0346">Stress response</keyword>
<evidence type="ECO:0000313" key="12">
    <source>
        <dbReference type="EMBL" id="AVY93186.1"/>
    </source>
</evidence>
<dbReference type="InterPro" id="IPR043129">
    <property type="entry name" value="ATPase_NBD"/>
</dbReference>
<dbReference type="InterPro" id="IPR012725">
    <property type="entry name" value="Chaperone_DnaK"/>
</dbReference>
<dbReference type="Gene3D" id="3.30.420.40">
    <property type="match status" value="2"/>
</dbReference>
<dbReference type="InterPro" id="IPR029048">
    <property type="entry name" value="HSP70_C_sf"/>
</dbReference>
<accession>A0A2S0P757</accession>
<protein>
    <recommendedName>
        <fullName evidence="2 8">Chaperone protein DnaK</fullName>
    </recommendedName>
    <alternativeName>
        <fullName evidence="8">HSP70</fullName>
    </alternativeName>
    <alternativeName>
        <fullName evidence="8">Heat shock 70 kDa protein</fullName>
    </alternativeName>
    <alternativeName>
        <fullName evidence="8">Heat shock protein 70</fullName>
    </alternativeName>
</protein>
<feature type="compositionally biased region" description="Low complexity" evidence="11">
    <location>
        <begin position="608"/>
        <end position="617"/>
    </location>
</feature>
<dbReference type="FunFam" id="2.60.34.10:FF:000014">
    <property type="entry name" value="Chaperone protein DnaK HSP70"/>
    <property type="match status" value="1"/>
</dbReference>
<dbReference type="Proteomes" id="UP000244173">
    <property type="component" value="Chromosome"/>
</dbReference>
<feature type="region of interest" description="Disordered" evidence="11">
    <location>
        <begin position="608"/>
        <end position="643"/>
    </location>
</feature>
<evidence type="ECO:0000256" key="4">
    <source>
        <dbReference type="ARBA" id="ARBA00022741"/>
    </source>
</evidence>
<dbReference type="InterPro" id="IPR029047">
    <property type="entry name" value="HSP70_peptide-bd_sf"/>
</dbReference>
<dbReference type="PROSITE" id="PS00297">
    <property type="entry name" value="HSP70_1"/>
    <property type="match status" value="1"/>
</dbReference>
<dbReference type="FunFam" id="1.20.1270.10:FF:000001">
    <property type="entry name" value="Molecular chaperone DnaK"/>
    <property type="match status" value="1"/>
</dbReference>
<dbReference type="FunFam" id="3.30.420.40:FF:000004">
    <property type="entry name" value="Molecular chaperone DnaK"/>
    <property type="match status" value="1"/>
</dbReference>
<sequence length="643" mass="69363">MGKIIGIDLGTTNSCVSVVENGQPKVIENAEGARTTPSVIAYMEDGEILVGAPAKRQAVTNARNTIYASKRLIGRRFEEKEVQKDISLMPFSIVKADNGDAWVEVRGKKMAPPQISAEVLRKMKKTAEDYLGEEVTEAVITVPAYFNDSQRQATKDAGRIAGLDVKRIINEPTAAALAFGMDKNEKGDRKIAVYDLGGGTFDVSIIEIADVDGEKQFEVLATNGDTFLGGEDFDQRLIDYIVTEFKKEQGVDLKQDVMALQRLKEAAEKAKIELSSSQQTEINLPYVTMDASGPKHLAMKITRAKFESLVEELVERSIEPCRVAIKDAGLKVSDIDDVILVGGQTRMPKVIDAVEAFFGKAPRRDVNPDEAVAVGASIQGSVLSGDRKDLLLLDVTPLSLGIETLGGVMTKLIQKNTTIPTKASQVFSTADDNQNAVTIHVLQGEREKAGANKSLGQFNLSDIPPAPRGMPQIEVTFDIDANGILHVSAKDKATGKENKITIQASSGLSEEEIQRMVNDAEVNAEEDKKLVALVQARNQAEALIHSVKKSLTEYGDKIAADEKAKIEDALKETEAVAGGDDKDVIEAKTEALAKASQKLGELMYAQAQAEGAGAPGAEKAEAGHNDDGNVVDAEFEEVKKDKN</sequence>
<dbReference type="OrthoDB" id="9766019at2"/>
<organism evidence="12 13">
    <name type="scientific">Microvirgula aerodenitrificans</name>
    <dbReference type="NCBI Taxonomy" id="57480"/>
    <lineage>
        <taxon>Bacteria</taxon>
        <taxon>Pseudomonadati</taxon>
        <taxon>Pseudomonadota</taxon>
        <taxon>Betaproteobacteria</taxon>
        <taxon>Neisseriales</taxon>
        <taxon>Aquaspirillaceae</taxon>
        <taxon>Microvirgula</taxon>
    </lineage>
</organism>
<feature type="coiled-coil region" evidence="10">
    <location>
        <begin position="253"/>
        <end position="280"/>
    </location>
</feature>
<dbReference type="GO" id="GO:0005524">
    <property type="term" value="F:ATP binding"/>
    <property type="evidence" value="ECO:0007669"/>
    <property type="project" value="UniProtKB-UniRule"/>
</dbReference>
<keyword evidence="4 8" id="KW-0547">Nucleotide-binding</keyword>
<evidence type="ECO:0000256" key="3">
    <source>
        <dbReference type="ARBA" id="ARBA00022553"/>
    </source>
</evidence>
<evidence type="ECO:0000313" key="13">
    <source>
        <dbReference type="Proteomes" id="UP000244173"/>
    </source>
</evidence>
<dbReference type="GO" id="GO:0140662">
    <property type="term" value="F:ATP-dependent protein folding chaperone"/>
    <property type="evidence" value="ECO:0007669"/>
    <property type="project" value="InterPro"/>
</dbReference>
<keyword evidence="10" id="KW-0175">Coiled coil</keyword>
<dbReference type="Gene3D" id="1.20.1270.10">
    <property type="match status" value="1"/>
</dbReference>
<keyword evidence="5 8" id="KW-0067">ATP-binding</keyword>
<dbReference type="SUPFAM" id="SSF100920">
    <property type="entry name" value="Heat shock protein 70kD (HSP70), peptide-binding domain"/>
    <property type="match status" value="1"/>
</dbReference>
<feature type="modified residue" description="Phosphothreonine; by autocatalysis" evidence="8">
    <location>
        <position position="200"/>
    </location>
</feature>
<comment type="induction">
    <text evidence="8">By stress conditions e.g. heat shock.</text>
</comment>
<dbReference type="CDD" id="cd10234">
    <property type="entry name" value="ASKHA_NBD_HSP70_DnaK-like"/>
    <property type="match status" value="1"/>
</dbReference>
<evidence type="ECO:0000256" key="1">
    <source>
        <dbReference type="ARBA" id="ARBA00007381"/>
    </source>
</evidence>
<proteinExistence type="evidence at transcript level"/>
<dbReference type="Gene3D" id="2.60.34.10">
    <property type="entry name" value="Substrate Binding Domain Of DNAk, Chain A, domain 1"/>
    <property type="match status" value="1"/>
</dbReference>
<dbReference type="NCBIfam" id="NF001413">
    <property type="entry name" value="PRK00290.1"/>
    <property type="match status" value="1"/>
</dbReference>
<dbReference type="HAMAP" id="MF_00332">
    <property type="entry name" value="DnaK"/>
    <property type="match status" value="1"/>
</dbReference>
<dbReference type="SUPFAM" id="SSF100934">
    <property type="entry name" value="Heat shock protein 70kD (HSP70), C-terminal subdomain"/>
    <property type="match status" value="1"/>
</dbReference>
<dbReference type="PROSITE" id="PS01036">
    <property type="entry name" value="HSP70_3"/>
    <property type="match status" value="1"/>
</dbReference>
<feature type="compositionally biased region" description="Basic and acidic residues" evidence="11">
    <location>
        <begin position="618"/>
        <end position="627"/>
    </location>
</feature>
<evidence type="ECO:0000256" key="2">
    <source>
        <dbReference type="ARBA" id="ARBA00014415"/>
    </source>
</evidence>
<keyword evidence="7 8" id="KW-0143">Chaperone</keyword>
<dbReference type="AlphaFoldDB" id="A0A2S0P757"/>
<evidence type="ECO:0000256" key="6">
    <source>
        <dbReference type="ARBA" id="ARBA00023016"/>
    </source>
</evidence>
<dbReference type="EMBL" id="CP028519">
    <property type="protein sequence ID" value="AVY93186.1"/>
    <property type="molecule type" value="Genomic_DNA"/>
</dbReference>
<comment type="function">
    <text evidence="8">Acts as a chaperone.</text>
</comment>
<dbReference type="InterPro" id="IPR013126">
    <property type="entry name" value="Hsp_70_fam"/>
</dbReference>
<dbReference type="KEGG" id="maer:DAI18_03380"/>
<evidence type="ECO:0000256" key="8">
    <source>
        <dbReference type="HAMAP-Rule" id="MF_00332"/>
    </source>
</evidence>
<dbReference type="NCBIfam" id="NF003520">
    <property type="entry name" value="PRK05183.1"/>
    <property type="match status" value="1"/>
</dbReference>
<keyword evidence="3 8" id="KW-0597">Phosphoprotein</keyword>
<dbReference type="PROSITE" id="PS00329">
    <property type="entry name" value="HSP70_2"/>
    <property type="match status" value="1"/>
</dbReference>
<dbReference type="PANTHER" id="PTHR19375">
    <property type="entry name" value="HEAT SHOCK PROTEIN 70KDA"/>
    <property type="match status" value="1"/>
</dbReference>
<dbReference type="STRING" id="1122240.GCA_000620105_00416"/>
<name>A0A2S0P757_9NEIS</name>
<dbReference type="InterPro" id="IPR018181">
    <property type="entry name" value="Heat_shock_70_CS"/>
</dbReference>
<dbReference type="NCBIfam" id="TIGR02350">
    <property type="entry name" value="prok_dnaK"/>
    <property type="match status" value="1"/>
</dbReference>
<evidence type="ECO:0000256" key="11">
    <source>
        <dbReference type="SAM" id="MobiDB-lite"/>
    </source>
</evidence>
<evidence type="ECO:0000256" key="9">
    <source>
        <dbReference type="RuleBase" id="RU003322"/>
    </source>
</evidence>
<dbReference type="SUPFAM" id="SSF53067">
    <property type="entry name" value="Actin-like ATPase domain"/>
    <property type="match status" value="2"/>
</dbReference>
<evidence type="ECO:0000256" key="7">
    <source>
        <dbReference type="ARBA" id="ARBA00023186"/>
    </source>
</evidence>
<dbReference type="PRINTS" id="PR00301">
    <property type="entry name" value="HEATSHOCK70"/>
</dbReference>
<dbReference type="GO" id="GO:0051082">
    <property type="term" value="F:unfolded protein binding"/>
    <property type="evidence" value="ECO:0007669"/>
    <property type="project" value="InterPro"/>
</dbReference>
<keyword evidence="13" id="KW-1185">Reference proteome</keyword>
<dbReference type="FunFam" id="3.90.640.10:FF:000003">
    <property type="entry name" value="Molecular chaperone DnaK"/>
    <property type="match status" value="1"/>
</dbReference>
<dbReference type="Pfam" id="PF00012">
    <property type="entry name" value="HSP70"/>
    <property type="match status" value="1"/>
</dbReference>
<dbReference type="Gene3D" id="3.90.640.10">
    <property type="entry name" value="Actin, Chain A, domain 4"/>
    <property type="match status" value="1"/>
</dbReference>
<comment type="similarity">
    <text evidence="1 8 9">Belongs to the heat shock protein 70 family.</text>
</comment>